<dbReference type="Pfam" id="PF23562">
    <property type="entry name" value="AMP-binding_C_3"/>
    <property type="match status" value="1"/>
</dbReference>
<dbReference type="InterPro" id="IPR000873">
    <property type="entry name" value="AMP-dep_synth/lig_dom"/>
</dbReference>
<dbReference type="KEGG" id="mav:MAV_3221"/>
<dbReference type="GO" id="GO:0004467">
    <property type="term" value="F:long-chain fatty acid-CoA ligase activity"/>
    <property type="evidence" value="ECO:0007669"/>
    <property type="project" value="TreeGrafter"/>
</dbReference>
<dbReference type="Pfam" id="PF00501">
    <property type="entry name" value="AMP-binding"/>
    <property type="match status" value="1"/>
</dbReference>
<sequence length="606" mass="64989">MTAERPATLCEAFQRNAAIDPDAVVLRTPGATQTLTWRELAEQVRKVAAGLAGLGVRRGDTVSLMMANRIEFYPLEIGAQHLGATSFSVYNTLPAEQLTYLFDNAGTKVAICEQQYVDRIRASGAPVEHIVCIDGAPPGTISVEQLYAAAPRDFDFESTWRSVRPDDVVTLIYTSGTTGNPKGVEMTHANLLFECHALNAVLPSKFGDRVTSYLPSAHIADRAMGLYGLEVFGAQVTVVDDPRAIAAALPDVRPTVWAAVPRIWEKLKAGIEFTVANEQDEATRAALQWAMSVAAQRAAALVAGEQIPDELATEWARADKLVLSKLRERLGFGELRWAVSGAAPIPKETLAFFAGIGIPIAEVWGMSELSCVAAVSHPRDARLGSVGKLLPGLEGKIADDGEFLVRGPLVMKGYRKEPAKTAEAIDADGWLHTGDILEADAQGYLRVVDRKKELIINAAGKNMSPANIENAILAACPMIGVMITIGDGRPYNTALLVFDADSVGPYAARHGLSDASPAALAADPDVIAQIAAGVAAGNAKLSRVEQIKRFRILPTLWEPGGDEITLTMKLKRKPIMAKYAEEIEQLYADPPPPEVHEPAAAAVQPV</sequence>
<dbReference type="InterPro" id="IPR042099">
    <property type="entry name" value="ANL_N_sf"/>
</dbReference>
<keyword evidence="2" id="KW-0067">ATP-binding</keyword>
<protein>
    <submittedName>
        <fullName evidence="4">Putative acyl-CoA dehydrogenase</fullName>
    </submittedName>
</protein>
<dbReference type="Gene3D" id="3.40.50.12780">
    <property type="entry name" value="N-terminal domain of ligase-like"/>
    <property type="match status" value="2"/>
</dbReference>
<accession>A0A0H2ZZ42</accession>
<dbReference type="HOGENOM" id="CLU_000022_45_5_11"/>
<dbReference type="Proteomes" id="UP000001574">
    <property type="component" value="Chromosome"/>
</dbReference>
<organism evidence="4 5">
    <name type="scientific">Mycobacterium avium (strain 104)</name>
    <dbReference type="NCBI Taxonomy" id="243243"/>
    <lineage>
        <taxon>Bacteria</taxon>
        <taxon>Bacillati</taxon>
        <taxon>Actinomycetota</taxon>
        <taxon>Actinomycetes</taxon>
        <taxon>Mycobacteriales</taxon>
        <taxon>Mycobacteriaceae</taxon>
        <taxon>Mycobacterium</taxon>
        <taxon>Mycobacterium avium complex (MAC)</taxon>
    </lineage>
</organism>
<evidence type="ECO:0000256" key="1">
    <source>
        <dbReference type="ARBA" id="ARBA00022741"/>
    </source>
</evidence>
<evidence type="ECO:0000259" key="3">
    <source>
        <dbReference type="Pfam" id="PF00501"/>
    </source>
</evidence>
<dbReference type="EMBL" id="CP000479">
    <property type="protein sequence ID" value="ABK67006.1"/>
    <property type="molecule type" value="Genomic_DNA"/>
</dbReference>
<dbReference type="InterPro" id="IPR020845">
    <property type="entry name" value="AMP-binding_CS"/>
</dbReference>
<gene>
    <name evidence="4" type="ordered locus">MAV_3221</name>
</gene>
<dbReference type="PROSITE" id="PS00455">
    <property type="entry name" value="AMP_BINDING"/>
    <property type="match status" value="1"/>
</dbReference>
<dbReference type="NCBIfam" id="NF038343">
    <property type="entry name" value="ligase_FadD11"/>
    <property type="match status" value="1"/>
</dbReference>
<dbReference type="RefSeq" id="WP_011725335.1">
    <property type="nucleotide sequence ID" value="NC_008595.1"/>
</dbReference>
<evidence type="ECO:0000313" key="4">
    <source>
        <dbReference type="EMBL" id="ABK67006.1"/>
    </source>
</evidence>
<dbReference type="CDD" id="cd05907">
    <property type="entry name" value="VL_LC_FACS_like"/>
    <property type="match status" value="1"/>
</dbReference>
<evidence type="ECO:0000256" key="2">
    <source>
        <dbReference type="ARBA" id="ARBA00022840"/>
    </source>
</evidence>
<feature type="domain" description="AMP-dependent synthetase/ligase" evidence="3">
    <location>
        <begin position="13"/>
        <end position="414"/>
    </location>
</feature>
<reference evidence="4 5" key="1">
    <citation type="submission" date="2006-10" db="EMBL/GenBank/DDBJ databases">
        <authorList>
            <person name="Fleischmann R.D."/>
            <person name="Dodson R.J."/>
            <person name="Haft D.H."/>
            <person name="Merkel J.S."/>
            <person name="Nelson W.C."/>
            <person name="Fraser C.M."/>
        </authorList>
    </citation>
    <scope>NUCLEOTIDE SEQUENCE [LARGE SCALE GENOMIC DNA]</scope>
    <source>
        <strain evidence="4 5">104</strain>
    </source>
</reference>
<dbReference type="GO" id="GO:0005524">
    <property type="term" value="F:ATP binding"/>
    <property type="evidence" value="ECO:0007669"/>
    <property type="project" value="UniProtKB-KW"/>
</dbReference>
<keyword evidence="1" id="KW-0547">Nucleotide-binding</keyword>
<proteinExistence type="predicted"/>
<name>A0A0H2ZZ42_MYCA1</name>
<dbReference type="GO" id="GO:0016020">
    <property type="term" value="C:membrane"/>
    <property type="evidence" value="ECO:0007669"/>
    <property type="project" value="TreeGrafter"/>
</dbReference>
<evidence type="ECO:0000313" key="5">
    <source>
        <dbReference type="Proteomes" id="UP000001574"/>
    </source>
</evidence>
<dbReference type="SUPFAM" id="SSF56801">
    <property type="entry name" value="Acetyl-CoA synthetase-like"/>
    <property type="match status" value="1"/>
</dbReference>
<dbReference type="AlphaFoldDB" id="A0A0H2ZZ42"/>
<dbReference type="PANTHER" id="PTHR43272">
    <property type="entry name" value="LONG-CHAIN-FATTY-ACID--COA LIGASE"/>
    <property type="match status" value="1"/>
</dbReference>
<dbReference type="PANTHER" id="PTHR43272:SF33">
    <property type="entry name" value="AMP-BINDING DOMAIN-CONTAINING PROTEIN-RELATED"/>
    <property type="match status" value="1"/>
</dbReference>